<accession>A0A813HZ87</accession>
<sequence>MLAGLPAGKSVFLAKDPTMWPAPEGWEQTGVYCSGFVLVRLDAGGREFLRQWCSRFDASRWSRDKDGKWKTDGNWAGPTYEQGQLNLLVQSEGADQVLELPQALFNSCFARPLGMPQPVVMHLMRRPMELAGVAKQARVASTFQALLSVLEESDDGLPRSALELRRWEDHEEQWWSTTRK</sequence>
<comment type="caution">
    <text evidence="1">The sequence shown here is derived from an EMBL/GenBank/DDBJ whole genome shotgun (WGS) entry which is preliminary data.</text>
</comment>
<reference evidence="1" key="1">
    <citation type="submission" date="2021-02" db="EMBL/GenBank/DDBJ databases">
        <authorList>
            <person name="Dougan E. K."/>
            <person name="Rhodes N."/>
            <person name="Thang M."/>
            <person name="Chan C."/>
        </authorList>
    </citation>
    <scope>NUCLEOTIDE SEQUENCE</scope>
</reference>
<gene>
    <name evidence="1" type="ORF">PGLA1383_LOCUS57877</name>
</gene>
<name>A0A813HZ87_POLGL</name>
<dbReference type="EMBL" id="CAJNNV010033393">
    <property type="protein sequence ID" value="CAE8643555.1"/>
    <property type="molecule type" value="Genomic_DNA"/>
</dbReference>
<protein>
    <submittedName>
        <fullName evidence="1">Uncharacterized protein</fullName>
    </submittedName>
</protein>
<proteinExistence type="predicted"/>
<dbReference type="AlphaFoldDB" id="A0A813HZ87"/>
<dbReference type="Proteomes" id="UP000654075">
    <property type="component" value="Unassembled WGS sequence"/>
</dbReference>
<keyword evidence="2" id="KW-1185">Reference proteome</keyword>
<evidence type="ECO:0000313" key="2">
    <source>
        <dbReference type="Proteomes" id="UP000654075"/>
    </source>
</evidence>
<evidence type="ECO:0000313" key="1">
    <source>
        <dbReference type="EMBL" id="CAE8643555.1"/>
    </source>
</evidence>
<organism evidence="1 2">
    <name type="scientific">Polarella glacialis</name>
    <name type="common">Dinoflagellate</name>
    <dbReference type="NCBI Taxonomy" id="89957"/>
    <lineage>
        <taxon>Eukaryota</taxon>
        <taxon>Sar</taxon>
        <taxon>Alveolata</taxon>
        <taxon>Dinophyceae</taxon>
        <taxon>Suessiales</taxon>
        <taxon>Suessiaceae</taxon>
        <taxon>Polarella</taxon>
    </lineage>
</organism>
<feature type="non-terminal residue" evidence="1">
    <location>
        <position position="180"/>
    </location>
</feature>